<reference evidence="1" key="1">
    <citation type="submission" date="2020-05" db="EMBL/GenBank/DDBJ databases">
        <authorList>
            <person name="Rincon C."/>
            <person name="Sanders R I."/>
            <person name="Robbins C."/>
            <person name="Chaturvedi A."/>
        </authorList>
    </citation>
    <scope>NUCLEOTIDE SEQUENCE</scope>
    <source>
        <strain evidence="1">CHB12</strain>
    </source>
</reference>
<proteinExistence type="predicted"/>
<evidence type="ECO:0000313" key="2">
    <source>
        <dbReference type="Proteomes" id="UP000684084"/>
    </source>
</evidence>
<accession>A0A915YW61</accession>
<gene>
    <name evidence="1" type="ORF">CHRIB12_LOCUS4316</name>
</gene>
<organism evidence="1 2">
    <name type="scientific">Rhizophagus irregularis</name>
    <dbReference type="NCBI Taxonomy" id="588596"/>
    <lineage>
        <taxon>Eukaryota</taxon>
        <taxon>Fungi</taxon>
        <taxon>Fungi incertae sedis</taxon>
        <taxon>Mucoromycota</taxon>
        <taxon>Glomeromycotina</taxon>
        <taxon>Glomeromycetes</taxon>
        <taxon>Glomerales</taxon>
        <taxon>Glomeraceae</taxon>
        <taxon>Rhizophagus</taxon>
    </lineage>
</organism>
<protein>
    <submittedName>
        <fullName evidence="1">Uncharacterized protein</fullName>
    </submittedName>
</protein>
<dbReference type="EMBL" id="CAGKOT010000006">
    <property type="protein sequence ID" value="CAB5346979.1"/>
    <property type="molecule type" value="Genomic_DNA"/>
</dbReference>
<dbReference type="VEuPathDB" id="FungiDB:RhiirFUN_021418"/>
<sequence>MTLKLNTRYKSSFVGRELKKFNIYVRLVKGEVIAYKMPSPVHALLAARLSYMLQSWSNQLFVYSELDITAGNNKTPAPENEEVGTGEGLEASVMQYLTC</sequence>
<name>A0A915YW61_9GLOM</name>
<dbReference type="OrthoDB" id="10271217at2759"/>
<comment type="caution">
    <text evidence="1">The sequence shown here is derived from an EMBL/GenBank/DDBJ whole genome shotgun (WGS) entry which is preliminary data.</text>
</comment>
<dbReference type="AlphaFoldDB" id="A0A915YW61"/>
<evidence type="ECO:0000313" key="1">
    <source>
        <dbReference type="EMBL" id="CAB5346979.1"/>
    </source>
</evidence>
<dbReference type="Proteomes" id="UP000684084">
    <property type="component" value="Unassembled WGS sequence"/>
</dbReference>